<keyword evidence="2" id="KW-0255">Endonuclease</keyword>
<dbReference type="Gene3D" id="1.10.1520.10">
    <property type="entry name" value="Ribonuclease III domain"/>
    <property type="match status" value="1"/>
</dbReference>
<organism evidence="2 3">
    <name type="scientific">Helianthus annuus</name>
    <name type="common">Common sunflower</name>
    <dbReference type="NCBI Taxonomy" id="4232"/>
    <lineage>
        <taxon>Eukaryota</taxon>
        <taxon>Viridiplantae</taxon>
        <taxon>Streptophyta</taxon>
        <taxon>Embryophyta</taxon>
        <taxon>Tracheophyta</taxon>
        <taxon>Spermatophyta</taxon>
        <taxon>Magnoliopsida</taxon>
        <taxon>eudicotyledons</taxon>
        <taxon>Gunneridae</taxon>
        <taxon>Pentapetalae</taxon>
        <taxon>asterids</taxon>
        <taxon>campanulids</taxon>
        <taxon>Asterales</taxon>
        <taxon>Asteraceae</taxon>
        <taxon>Asteroideae</taxon>
        <taxon>Heliantheae alliance</taxon>
        <taxon>Heliantheae</taxon>
        <taxon>Helianthus</taxon>
    </lineage>
</organism>
<dbReference type="GO" id="GO:0004525">
    <property type="term" value="F:ribonuclease III activity"/>
    <property type="evidence" value="ECO:0007669"/>
    <property type="project" value="InterPro"/>
</dbReference>
<gene>
    <name evidence="2" type="ORF">HanXRQr2_Chr13g0573891</name>
</gene>
<accession>A0A9K3EEQ7</accession>
<name>A0A9K3EEQ7_HELAN</name>
<dbReference type="Proteomes" id="UP000215914">
    <property type="component" value="Unassembled WGS sequence"/>
</dbReference>
<dbReference type="EMBL" id="MNCJ02000328">
    <property type="protein sequence ID" value="KAF5772188.1"/>
    <property type="molecule type" value="Genomic_DNA"/>
</dbReference>
<keyword evidence="1" id="KW-0378">Hydrolase</keyword>
<dbReference type="PANTHER" id="PTHR14950">
    <property type="entry name" value="DICER-RELATED"/>
    <property type="match status" value="1"/>
</dbReference>
<dbReference type="AlphaFoldDB" id="A0A9K3EEQ7"/>
<evidence type="ECO:0000256" key="1">
    <source>
        <dbReference type="ARBA" id="ARBA00022801"/>
    </source>
</evidence>
<evidence type="ECO:0000313" key="3">
    <source>
        <dbReference type="Proteomes" id="UP000215914"/>
    </source>
</evidence>
<reference evidence="2" key="1">
    <citation type="journal article" date="2017" name="Nature">
        <title>The sunflower genome provides insights into oil metabolism, flowering and Asterid evolution.</title>
        <authorList>
            <person name="Badouin H."/>
            <person name="Gouzy J."/>
            <person name="Grassa C.J."/>
            <person name="Murat F."/>
            <person name="Staton S.E."/>
            <person name="Cottret L."/>
            <person name="Lelandais-Briere C."/>
            <person name="Owens G.L."/>
            <person name="Carrere S."/>
            <person name="Mayjonade B."/>
            <person name="Legrand L."/>
            <person name="Gill N."/>
            <person name="Kane N.C."/>
            <person name="Bowers J.E."/>
            <person name="Hubner S."/>
            <person name="Bellec A."/>
            <person name="Berard A."/>
            <person name="Berges H."/>
            <person name="Blanchet N."/>
            <person name="Boniface M.C."/>
            <person name="Brunel D."/>
            <person name="Catrice O."/>
            <person name="Chaidir N."/>
            <person name="Claudel C."/>
            <person name="Donnadieu C."/>
            <person name="Faraut T."/>
            <person name="Fievet G."/>
            <person name="Helmstetter N."/>
            <person name="King M."/>
            <person name="Knapp S.J."/>
            <person name="Lai Z."/>
            <person name="Le Paslier M.C."/>
            <person name="Lippi Y."/>
            <person name="Lorenzon L."/>
            <person name="Mandel J.R."/>
            <person name="Marage G."/>
            <person name="Marchand G."/>
            <person name="Marquand E."/>
            <person name="Bret-Mestries E."/>
            <person name="Morien E."/>
            <person name="Nambeesan S."/>
            <person name="Nguyen T."/>
            <person name="Pegot-Espagnet P."/>
            <person name="Pouilly N."/>
            <person name="Raftis F."/>
            <person name="Sallet E."/>
            <person name="Schiex T."/>
            <person name="Thomas J."/>
            <person name="Vandecasteele C."/>
            <person name="Vares D."/>
            <person name="Vear F."/>
            <person name="Vautrin S."/>
            <person name="Crespi M."/>
            <person name="Mangin B."/>
            <person name="Burke J.M."/>
            <person name="Salse J."/>
            <person name="Munos S."/>
            <person name="Vincourt P."/>
            <person name="Rieseberg L.H."/>
            <person name="Langlade N.B."/>
        </authorList>
    </citation>
    <scope>NUCLEOTIDE SEQUENCE</scope>
    <source>
        <tissue evidence="2">Leaves</tissue>
    </source>
</reference>
<sequence>MVFCHYVKFVATSSTDTNSLQIKKSPKALGDLFESITGAILLHTKLDVDEVWRILELLLPLIVTVKKLELPPYRELR</sequence>
<protein>
    <submittedName>
        <fullName evidence="2">Ribonuclease III, endonuclease domain superfamily</fullName>
    </submittedName>
</protein>
<dbReference type="SUPFAM" id="SSF69065">
    <property type="entry name" value="RNase III domain-like"/>
    <property type="match status" value="1"/>
</dbReference>
<dbReference type="PANTHER" id="PTHR14950:SF46">
    <property type="entry name" value="ENDORIBONUCLEASE DICER HOMOLOG 3"/>
    <property type="match status" value="1"/>
</dbReference>
<dbReference type="InterPro" id="IPR036389">
    <property type="entry name" value="RNase_III_sf"/>
</dbReference>
<comment type="caution">
    <text evidence="2">The sequence shown here is derived from an EMBL/GenBank/DDBJ whole genome shotgun (WGS) entry which is preliminary data.</text>
</comment>
<keyword evidence="2" id="KW-0540">Nuclease</keyword>
<proteinExistence type="predicted"/>
<keyword evidence="3" id="KW-1185">Reference proteome</keyword>
<dbReference type="GO" id="GO:0006396">
    <property type="term" value="P:RNA processing"/>
    <property type="evidence" value="ECO:0007669"/>
    <property type="project" value="InterPro"/>
</dbReference>
<reference evidence="2" key="2">
    <citation type="submission" date="2020-06" db="EMBL/GenBank/DDBJ databases">
        <title>Helianthus annuus Genome sequencing and assembly Release 2.</title>
        <authorList>
            <person name="Gouzy J."/>
            <person name="Langlade N."/>
            <person name="Munos S."/>
        </authorList>
    </citation>
    <scope>NUCLEOTIDE SEQUENCE</scope>
    <source>
        <tissue evidence="2">Leaves</tissue>
    </source>
</reference>
<dbReference type="Gramene" id="mRNA:HanXRQr2_Chr13g0573891">
    <property type="protein sequence ID" value="CDS:HanXRQr2_Chr13g0573891.1"/>
    <property type="gene ID" value="HanXRQr2_Chr13g0573891"/>
</dbReference>
<evidence type="ECO:0000313" key="2">
    <source>
        <dbReference type="EMBL" id="KAF5772188.1"/>
    </source>
</evidence>